<accession>A0A9W4T2Z7</accession>
<dbReference type="OrthoDB" id="10037376at2759"/>
<proteinExistence type="predicted"/>
<organism evidence="2 3">
    <name type="scientific">Funneliformis geosporum</name>
    <dbReference type="NCBI Taxonomy" id="1117311"/>
    <lineage>
        <taxon>Eukaryota</taxon>
        <taxon>Fungi</taxon>
        <taxon>Fungi incertae sedis</taxon>
        <taxon>Mucoromycota</taxon>
        <taxon>Glomeromycotina</taxon>
        <taxon>Glomeromycetes</taxon>
        <taxon>Glomerales</taxon>
        <taxon>Glomeraceae</taxon>
        <taxon>Funneliformis</taxon>
    </lineage>
</organism>
<reference evidence="2" key="1">
    <citation type="submission" date="2022-08" db="EMBL/GenBank/DDBJ databases">
        <authorList>
            <person name="Kallberg Y."/>
            <person name="Tangrot J."/>
            <person name="Rosling A."/>
        </authorList>
    </citation>
    <scope>NUCLEOTIDE SEQUENCE</scope>
    <source>
        <strain evidence="2">Wild A</strain>
    </source>
</reference>
<sequence length="321" mass="35720">MNKKIIFYFLTALVVLTFKTDSSYSIPTISKYDENYWTPEKMKNAKPLTIKNIGLRTRSGDETIKNTTDSSKVTKSMQPLERKYDANTKVANVEANVDQVNNIPIGRLFMSKNGVDYSCTASVINTNDGNIGFSAAHCLYHQNTSSYFDNVMFSPGYDNDQDGPIGRVPIAKMAVPLRFINNDDDTADYGMMLFNFNVNGQPLKFFTGALGWQLVPGDNIQTTFRGYPNEGELVGCPNDGEHLCTWQGVVTRAKNDAYYNAKTKELGEGASGGPMIMNYDPNLNLGLLFSDYSSYDELNDQILAPMIDPIEFQALIGELTL</sequence>
<protein>
    <submittedName>
        <fullName evidence="2">14797_t:CDS:1</fullName>
    </submittedName>
</protein>
<feature type="signal peptide" evidence="1">
    <location>
        <begin position="1"/>
        <end position="25"/>
    </location>
</feature>
<evidence type="ECO:0000256" key="1">
    <source>
        <dbReference type="SAM" id="SignalP"/>
    </source>
</evidence>
<dbReference type="InterPro" id="IPR009003">
    <property type="entry name" value="Peptidase_S1_PA"/>
</dbReference>
<keyword evidence="3" id="KW-1185">Reference proteome</keyword>
<comment type="caution">
    <text evidence="2">The sequence shown here is derived from an EMBL/GenBank/DDBJ whole genome shotgun (WGS) entry which is preliminary data.</text>
</comment>
<evidence type="ECO:0000313" key="3">
    <source>
        <dbReference type="Proteomes" id="UP001153678"/>
    </source>
</evidence>
<dbReference type="SUPFAM" id="SSF50494">
    <property type="entry name" value="Trypsin-like serine proteases"/>
    <property type="match status" value="1"/>
</dbReference>
<feature type="chain" id="PRO_5040936771" evidence="1">
    <location>
        <begin position="26"/>
        <end position="321"/>
    </location>
</feature>
<dbReference type="Gene3D" id="2.40.10.10">
    <property type="entry name" value="Trypsin-like serine proteases"/>
    <property type="match status" value="2"/>
</dbReference>
<dbReference type="AlphaFoldDB" id="A0A9W4T2Z7"/>
<keyword evidence="1" id="KW-0732">Signal</keyword>
<evidence type="ECO:0000313" key="2">
    <source>
        <dbReference type="EMBL" id="CAI2190629.1"/>
    </source>
</evidence>
<dbReference type="Proteomes" id="UP001153678">
    <property type="component" value="Unassembled WGS sequence"/>
</dbReference>
<dbReference type="EMBL" id="CAMKVN010006716">
    <property type="protein sequence ID" value="CAI2190629.1"/>
    <property type="molecule type" value="Genomic_DNA"/>
</dbReference>
<dbReference type="InterPro" id="IPR043504">
    <property type="entry name" value="Peptidase_S1_PA_chymotrypsin"/>
</dbReference>
<name>A0A9W4T2Z7_9GLOM</name>
<gene>
    <name evidence="2" type="ORF">FWILDA_LOCUS14671</name>
</gene>